<dbReference type="Proteomes" id="UP000012960">
    <property type="component" value="Unplaced"/>
</dbReference>
<evidence type="ECO:0000313" key="3">
    <source>
        <dbReference type="EMBL" id="CAG1859445.1"/>
    </source>
</evidence>
<sequence>METWMVPRYSFQFRSPKPTDELNGCGMLYVKRNPKLKVRIVDGTSLAVAVVLHSIPEGTQSVLLLVGNVSKMALSLCLALCKVDIQVEMVQRDKFNLLKQRLPPQLQNYLVLSGKYRSKTWLLGNGVRLIHYMDVIVSRRAS</sequence>
<dbReference type="Gramene" id="Ma01_t13660.1">
    <property type="protein sequence ID" value="Ma01_p13660.1"/>
    <property type="gene ID" value="Ma01_g13660"/>
</dbReference>
<dbReference type="EnsemblPlants" id="Ma01_t13660.1">
    <property type="protein sequence ID" value="Ma01_p13660.1"/>
    <property type="gene ID" value="Ma01_g13660"/>
</dbReference>
<name>A0A804HTR8_MUSAM</name>
<organism evidence="4 5">
    <name type="scientific">Musa acuminata subsp. malaccensis</name>
    <name type="common">Wild banana</name>
    <name type="synonym">Musa malaccensis</name>
    <dbReference type="NCBI Taxonomy" id="214687"/>
    <lineage>
        <taxon>Eukaryota</taxon>
        <taxon>Viridiplantae</taxon>
        <taxon>Streptophyta</taxon>
        <taxon>Embryophyta</taxon>
        <taxon>Tracheophyta</taxon>
        <taxon>Spermatophyta</taxon>
        <taxon>Magnoliopsida</taxon>
        <taxon>Liliopsida</taxon>
        <taxon>Zingiberales</taxon>
        <taxon>Musaceae</taxon>
        <taxon>Musa</taxon>
    </lineage>
</organism>
<accession>A0A804HTR8</accession>
<gene>
    <name evidence="3" type="ORF">GSMUA_297400.1</name>
</gene>
<dbReference type="OMA" id="ELNGCGM"/>
<evidence type="ECO:0000259" key="2">
    <source>
        <dbReference type="Pfam" id="PF12076"/>
    </source>
</evidence>
<evidence type="ECO:0000256" key="1">
    <source>
        <dbReference type="ARBA" id="ARBA00004141"/>
    </source>
</evidence>
<evidence type="ECO:0000313" key="5">
    <source>
        <dbReference type="Proteomes" id="UP000012960"/>
    </source>
</evidence>
<dbReference type="AlphaFoldDB" id="A0A804HTR8"/>
<evidence type="ECO:0000313" key="4">
    <source>
        <dbReference type="EnsemblPlants" id="Ma01_p13660.1"/>
    </source>
</evidence>
<dbReference type="EMBL" id="HG996466">
    <property type="protein sequence ID" value="CAG1859445.1"/>
    <property type="molecule type" value="Genomic_DNA"/>
</dbReference>
<keyword evidence="5" id="KW-1185">Reference proteome</keyword>
<dbReference type="InterPro" id="IPR021940">
    <property type="entry name" value="CER1-like_C"/>
</dbReference>
<comment type="subcellular location">
    <subcellularLocation>
        <location evidence="1">Membrane</location>
        <topology evidence="1">Multi-pass membrane protein</topology>
    </subcellularLocation>
</comment>
<reference evidence="4" key="2">
    <citation type="submission" date="2021-05" db="UniProtKB">
        <authorList>
            <consortium name="EnsemblPlants"/>
        </authorList>
    </citation>
    <scope>IDENTIFICATION</scope>
    <source>
        <strain evidence="4">subsp. malaccensis</strain>
    </source>
</reference>
<dbReference type="InParanoid" id="A0A804HTR8"/>
<proteinExistence type="predicted"/>
<dbReference type="Pfam" id="PF12076">
    <property type="entry name" value="CER1-like_C"/>
    <property type="match status" value="1"/>
</dbReference>
<protein>
    <submittedName>
        <fullName evidence="3">(wild Malaysian banana) hypothetical protein</fullName>
    </submittedName>
</protein>
<dbReference type="GO" id="GO:0016020">
    <property type="term" value="C:membrane"/>
    <property type="evidence" value="ECO:0007669"/>
    <property type="project" value="UniProtKB-SubCell"/>
</dbReference>
<reference evidence="3" key="1">
    <citation type="submission" date="2021-03" db="EMBL/GenBank/DDBJ databases">
        <authorList>
            <consortium name="Genoscope - CEA"/>
            <person name="William W."/>
        </authorList>
    </citation>
    <scope>NUCLEOTIDE SEQUENCE</scope>
    <source>
        <strain evidence="3">Doubled-haploid Pahang</strain>
    </source>
</reference>
<feature type="domain" description="Very-long-chain aldehyde decarbonylase CER1-like C-terminal" evidence="2">
    <location>
        <begin position="64"/>
        <end position="128"/>
    </location>
</feature>